<evidence type="ECO:0000256" key="1">
    <source>
        <dbReference type="SAM" id="MobiDB-lite"/>
    </source>
</evidence>
<dbReference type="Proteomes" id="UP000887013">
    <property type="component" value="Unassembled WGS sequence"/>
</dbReference>
<feature type="region of interest" description="Disordered" evidence="1">
    <location>
        <begin position="15"/>
        <end position="48"/>
    </location>
</feature>
<accession>A0A8X6IL67</accession>
<evidence type="ECO:0000313" key="3">
    <source>
        <dbReference type="Proteomes" id="UP000887013"/>
    </source>
</evidence>
<dbReference type="AlphaFoldDB" id="A0A8X6IL67"/>
<evidence type="ECO:0000313" key="2">
    <source>
        <dbReference type="EMBL" id="GFS50494.1"/>
    </source>
</evidence>
<protein>
    <submittedName>
        <fullName evidence="2">Uncharacterized protein</fullName>
    </submittedName>
</protein>
<sequence>MQCCYWTRNAKSSPRDNEERILGARKSTGSAKGILRGKRRRGRGKSPEKTLKGTYFINEFSGRAINHCFIWTEVLNDTKKTRGNPFDVESVLGGMREEKKKTLSLQSIR</sequence>
<organism evidence="2 3">
    <name type="scientific">Nephila pilipes</name>
    <name type="common">Giant wood spider</name>
    <name type="synonym">Nephila maculata</name>
    <dbReference type="NCBI Taxonomy" id="299642"/>
    <lineage>
        <taxon>Eukaryota</taxon>
        <taxon>Metazoa</taxon>
        <taxon>Ecdysozoa</taxon>
        <taxon>Arthropoda</taxon>
        <taxon>Chelicerata</taxon>
        <taxon>Arachnida</taxon>
        <taxon>Araneae</taxon>
        <taxon>Araneomorphae</taxon>
        <taxon>Entelegynae</taxon>
        <taxon>Araneoidea</taxon>
        <taxon>Nephilidae</taxon>
        <taxon>Nephila</taxon>
    </lineage>
</organism>
<proteinExistence type="predicted"/>
<feature type="compositionally biased region" description="Basic residues" evidence="1">
    <location>
        <begin position="35"/>
        <end position="44"/>
    </location>
</feature>
<name>A0A8X6IL67_NEPPI</name>
<keyword evidence="3" id="KW-1185">Reference proteome</keyword>
<reference evidence="2" key="1">
    <citation type="submission" date="2020-08" db="EMBL/GenBank/DDBJ databases">
        <title>Multicomponent nature underlies the extraordinary mechanical properties of spider dragline silk.</title>
        <authorList>
            <person name="Kono N."/>
            <person name="Nakamura H."/>
            <person name="Mori M."/>
            <person name="Yoshida Y."/>
            <person name="Ohtoshi R."/>
            <person name="Malay A.D."/>
            <person name="Moran D.A.P."/>
            <person name="Tomita M."/>
            <person name="Numata K."/>
            <person name="Arakawa K."/>
        </authorList>
    </citation>
    <scope>NUCLEOTIDE SEQUENCE</scope>
</reference>
<comment type="caution">
    <text evidence="2">The sequence shown here is derived from an EMBL/GenBank/DDBJ whole genome shotgun (WGS) entry which is preliminary data.</text>
</comment>
<dbReference type="EMBL" id="BMAW01091561">
    <property type="protein sequence ID" value="GFS50494.1"/>
    <property type="molecule type" value="Genomic_DNA"/>
</dbReference>
<gene>
    <name evidence="2" type="ORF">NPIL_448601</name>
</gene>